<accession>A0A7W9UIM3</accession>
<dbReference type="AlphaFoldDB" id="A0A7W9UIM3"/>
<evidence type="ECO:0000256" key="2">
    <source>
        <dbReference type="SAM" id="Phobius"/>
    </source>
</evidence>
<reference evidence="3 4" key="1">
    <citation type="submission" date="2020-08" db="EMBL/GenBank/DDBJ databases">
        <title>Sequencing the genomes of 1000 actinobacteria strains.</title>
        <authorList>
            <person name="Klenk H.-P."/>
        </authorList>
    </citation>
    <scope>NUCLEOTIDE SEQUENCE [LARGE SCALE GENOMIC DNA]</scope>
    <source>
        <strain evidence="3 4">DSM 43582</strain>
    </source>
</reference>
<feature type="compositionally biased region" description="Low complexity" evidence="1">
    <location>
        <begin position="8"/>
        <end position="17"/>
    </location>
</feature>
<feature type="region of interest" description="Disordered" evidence="1">
    <location>
        <begin position="1"/>
        <end position="28"/>
    </location>
</feature>
<name>A0A7W9UIM3_9NOCA</name>
<evidence type="ECO:0000256" key="1">
    <source>
        <dbReference type="SAM" id="MobiDB-lite"/>
    </source>
</evidence>
<keyword evidence="2" id="KW-0472">Membrane</keyword>
<evidence type="ECO:0000313" key="3">
    <source>
        <dbReference type="EMBL" id="MBB5914342.1"/>
    </source>
</evidence>
<keyword evidence="2" id="KW-1133">Transmembrane helix</keyword>
<dbReference type="Proteomes" id="UP000540412">
    <property type="component" value="Unassembled WGS sequence"/>
</dbReference>
<keyword evidence="2" id="KW-0812">Transmembrane</keyword>
<dbReference type="RefSeq" id="WP_051162719.1">
    <property type="nucleotide sequence ID" value="NZ_JACHIT010000001.1"/>
</dbReference>
<evidence type="ECO:0000313" key="4">
    <source>
        <dbReference type="Proteomes" id="UP000540412"/>
    </source>
</evidence>
<protein>
    <submittedName>
        <fullName evidence="3">Uncharacterized protein</fullName>
    </submittedName>
</protein>
<feature type="transmembrane region" description="Helical" evidence="2">
    <location>
        <begin position="116"/>
        <end position="136"/>
    </location>
</feature>
<dbReference type="EMBL" id="JACHIT010000001">
    <property type="protein sequence ID" value="MBB5914342.1"/>
    <property type="molecule type" value="Genomic_DNA"/>
</dbReference>
<keyword evidence="4" id="KW-1185">Reference proteome</keyword>
<proteinExistence type="predicted"/>
<gene>
    <name evidence="3" type="ORF">BJY24_003209</name>
</gene>
<comment type="caution">
    <text evidence="3">The sequence shown here is derived from an EMBL/GenBank/DDBJ whole genome shotgun (WGS) entry which is preliminary data.</text>
</comment>
<organism evidence="3 4">
    <name type="scientific">Nocardia transvalensis</name>
    <dbReference type="NCBI Taxonomy" id="37333"/>
    <lineage>
        <taxon>Bacteria</taxon>
        <taxon>Bacillati</taxon>
        <taxon>Actinomycetota</taxon>
        <taxon>Actinomycetes</taxon>
        <taxon>Mycobacteriales</taxon>
        <taxon>Nocardiaceae</taxon>
        <taxon>Nocardia</taxon>
    </lineage>
</organism>
<sequence>MPQRDYVAPLQPEALHAPEPEPPVAPIVPPPETLRFGDNVMPAPDFLSPEQVDQVNMAGAQPEAQISQYFRSVGIAPSRADRMASAALASAAQGAAIGCGLGAFTSAAFIFTLPLLPVACVGWGALGAVVGGVIGAENGTRQ</sequence>
<feature type="transmembrane region" description="Helical" evidence="2">
    <location>
        <begin position="86"/>
        <end position="110"/>
    </location>
</feature>